<comment type="caution">
    <text evidence="2">The sequence shown here is derived from an EMBL/GenBank/DDBJ whole genome shotgun (WGS) entry which is preliminary data.</text>
</comment>
<dbReference type="InterPro" id="IPR025351">
    <property type="entry name" value="Pvc16_N"/>
</dbReference>
<feature type="domain" description="Pvc16 N-terminal" evidence="1">
    <location>
        <begin position="14"/>
        <end position="198"/>
    </location>
</feature>
<dbReference type="AlphaFoldDB" id="A0A437RHG5"/>
<dbReference type="RefSeq" id="WP_128228576.1">
    <property type="nucleotide sequence ID" value="NZ_SACR01000003.1"/>
</dbReference>
<evidence type="ECO:0000313" key="3">
    <source>
        <dbReference type="Proteomes" id="UP000285575"/>
    </source>
</evidence>
<dbReference type="EMBL" id="SACR01000003">
    <property type="protein sequence ID" value="RVU46210.1"/>
    <property type="molecule type" value="Genomic_DNA"/>
</dbReference>
<proteinExistence type="predicted"/>
<evidence type="ECO:0000313" key="2">
    <source>
        <dbReference type="EMBL" id="RVU46210.1"/>
    </source>
</evidence>
<reference evidence="2 3" key="1">
    <citation type="submission" date="2019-01" db="EMBL/GenBank/DDBJ databases">
        <authorList>
            <person name="Chen W.-M."/>
        </authorList>
    </citation>
    <scope>NUCLEOTIDE SEQUENCE [LARGE SCALE GENOMIC DNA]</scope>
    <source>
        <strain evidence="2 3">KYPY4</strain>
    </source>
</reference>
<dbReference type="OrthoDB" id="527247at2"/>
<accession>A0A437RHG5</accession>
<organism evidence="2 3">
    <name type="scientific">Rubrivivax rivuli</name>
    <dbReference type="NCBI Taxonomy" id="1862385"/>
    <lineage>
        <taxon>Bacteria</taxon>
        <taxon>Pseudomonadati</taxon>
        <taxon>Pseudomonadota</taxon>
        <taxon>Betaproteobacteria</taxon>
        <taxon>Burkholderiales</taxon>
        <taxon>Sphaerotilaceae</taxon>
        <taxon>Rubrivivax</taxon>
    </lineage>
</organism>
<evidence type="ECO:0000259" key="1">
    <source>
        <dbReference type="Pfam" id="PF14065"/>
    </source>
</evidence>
<protein>
    <submittedName>
        <fullName evidence="2">DUF4255 domain-containing protein</fullName>
    </submittedName>
</protein>
<name>A0A437RHG5_9BURK</name>
<keyword evidence="3" id="KW-1185">Reference proteome</keyword>
<gene>
    <name evidence="2" type="ORF">EOE66_10155</name>
</gene>
<sequence>MSGLAAITATGMSLQRALTAAFAERSPLVDEAAPGAPPAVPVELVNTRRLQEIGETTNPTPLITLYLYRIDVDKSMRASWAAAGSVEGRGRLPLNLHYLLTAWAGDAATEQRLMGRALQALEATPVLTGPLLLAPAGLPADEPAWEAQEAVYLGIEDLPTEALMRIFDTLPVDHQLSVPYCARVVRIDGRRPPPPLPVLDAQVRLHSLRAEVQR</sequence>
<dbReference type="Pfam" id="PF14065">
    <property type="entry name" value="Pvc16_N"/>
    <property type="match status" value="1"/>
</dbReference>
<dbReference type="Proteomes" id="UP000285575">
    <property type="component" value="Unassembled WGS sequence"/>
</dbReference>